<dbReference type="EMBL" id="JAPQKS010000007">
    <property type="protein sequence ID" value="KAJ5219550.1"/>
    <property type="molecule type" value="Genomic_DNA"/>
</dbReference>
<name>A0A9W9NGI8_9EURO</name>
<protein>
    <recommendedName>
        <fullName evidence="3">F-box domain-containing protein</fullName>
    </recommendedName>
</protein>
<dbReference type="SUPFAM" id="SSF52047">
    <property type="entry name" value="RNI-like"/>
    <property type="match status" value="1"/>
</dbReference>
<dbReference type="RefSeq" id="XP_058326380.1">
    <property type="nucleotide sequence ID" value="XM_058478050.1"/>
</dbReference>
<sequence>MAQIPAIFPSLAVEIIELITDSMEGQSLLQLRLACRDLQRKTFNCFARRFFTSIRTDLSDASLARIHLLSQHQALRPYVKGLAFMLQNGMGRGLSLTRHSWGPLSAPMEVEEIQRFRDNLLNGLTNCRSFFIFCRFPEGRPEMSHVTVTDAVAVFFALLVDARLPVSSFHLIYANKHSRTLVMDMRRIPKMLCRQPRFQAVWSNLQTLSLEQYLTLDNFGFLLELVLSATNLQTLLLNLGSHDLACEFMHELAETAKFSKLRELALFRTAIKASDLQRLLESLHTTLTTLTLYHVCLAPEGSWAPVLQDLSCDCTLLRRISLHYLWASSPAKGLLEFPDLRKSSAVCEAADQRLQMFYSENKAHAVLGVEYSGADMSRILTLLQKTVATT</sequence>
<organism evidence="1 2">
    <name type="scientific">Penicillium chermesinum</name>
    <dbReference type="NCBI Taxonomy" id="63820"/>
    <lineage>
        <taxon>Eukaryota</taxon>
        <taxon>Fungi</taxon>
        <taxon>Dikarya</taxon>
        <taxon>Ascomycota</taxon>
        <taxon>Pezizomycotina</taxon>
        <taxon>Eurotiomycetes</taxon>
        <taxon>Eurotiomycetidae</taxon>
        <taxon>Eurotiales</taxon>
        <taxon>Aspergillaceae</taxon>
        <taxon>Penicillium</taxon>
    </lineage>
</organism>
<reference evidence="1" key="2">
    <citation type="journal article" date="2023" name="IMA Fungus">
        <title>Comparative genomic study of the Penicillium genus elucidates a diverse pangenome and 15 lateral gene transfer events.</title>
        <authorList>
            <person name="Petersen C."/>
            <person name="Sorensen T."/>
            <person name="Nielsen M.R."/>
            <person name="Sondergaard T.E."/>
            <person name="Sorensen J.L."/>
            <person name="Fitzpatrick D.A."/>
            <person name="Frisvad J.C."/>
            <person name="Nielsen K.L."/>
        </authorList>
    </citation>
    <scope>NUCLEOTIDE SEQUENCE</scope>
    <source>
        <strain evidence="1">IBT 19713</strain>
    </source>
</reference>
<dbReference type="Gene3D" id="3.80.10.10">
    <property type="entry name" value="Ribonuclease Inhibitor"/>
    <property type="match status" value="1"/>
</dbReference>
<dbReference type="OrthoDB" id="5279008at2759"/>
<dbReference type="Proteomes" id="UP001150941">
    <property type="component" value="Unassembled WGS sequence"/>
</dbReference>
<dbReference type="AlphaFoldDB" id="A0A9W9NGI8"/>
<evidence type="ECO:0000313" key="2">
    <source>
        <dbReference type="Proteomes" id="UP001150941"/>
    </source>
</evidence>
<gene>
    <name evidence="1" type="ORF">N7468_008754</name>
</gene>
<dbReference type="InterPro" id="IPR032675">
    <property type="entry name" value="LRR_dom_sf"/>
</dbReference>
<comment type="caution">
    <text evidence="1">The sequence shown here is derived from an EMBL/GenBank/DDBJ whole genome shotgun (WGS) entry which is preliminary data.</text>
</comment>
<accession>A0A9W9NGI8</accession>
<evidence type="ECO:0000313" key="1">
    <source>
        <dbReference type="EMBL" id="KAJ5219550.1"/>
    </source>
</evidence>
<keyword evidence="2" id="KW-1185">Reference proteome</keyword>
<proteinExistence type="predicted"/>
<reference evidence="1" key="1">
    <citation type="submission" date="2022-11" db="EMBL/GenBank/DDBJ databases">
        <authorList>
            <person name="Petersen C."/>
        </authorList>
    </citation>
    <scope>NUCLEOTIDE SEQUENCE</scope>
    <source>
        <strain evidence="1">IBT 19713</strain>
    </source>
</reference>
<evidence type="ECO:0008006" key="3">
    <source>
        <dbReference type="Google" id="ProtNLM"/>
    </source>
</evidence>
<dbReference type="GeneID" id="83205353"/>